<dbReference type="Pfam" id="PF03864">
    <property type="entry name" value="Phage_cap_E"/>
    <property type="match status" value="1"/>
</dbReference>
<evidence type="ECO:0000313" key="1">
    <source>
        <dbReference type="EMBL" id="AEM22142.1"/>
    </source>
</evidence>
<dbReference type="GeneID" id="44970047"/>
<keyword evidence="2" id="KW-1185">Reference proteome</keyword>
<dbReference type="KEGG" id="bip:Bint_1523"/>
<dbReference type="OrthoDB" id="5449178at2"/>
<dbReference type="PATRIC" id="fig|1045858.4.peg.1522"/>
<dbReference type="InterPro" id="IPR005564">
    <property type="entry name" value="Major_capsid_GpE"/>
</dbReference>
<dbReference type="RefSeq" id="WP_014487968.1">
    <property type="nucleotide sequence ID" value="NC_017243.1"/>
</dbReference>
<dbReference type="AlphaFoldDB" id="G0EQP1"/>
<dbReference type="Proteomes" id="UP000008522">
    <property type="component" value="Chromosome"/>
</dbReference>
<protein>
    <submittedName>
        <fullName evidence="1">Putative phage protein</fullName>
    </submittedName>
</protein>
<dbReference type="Gene3D" id="3.15.30.10">
    <property type="entry name" value="putative capsid protein of prophage domain like"/>
    <property type="match status" value="1"/>
</dbReference>
<dbReference type="EMBL" id="CP002874">
    <property type="protein sequence ID" value="AEM22142.1"/>
    <property type="molecule type" value="Genomic_DNA"/>
</dbReference>
<evidence type="ECO:0000313" key="2">
    <source>
        <dbReference type="Proteomes" id="UP000008522"/>
    </source>
</evidence>
<dbReference type="HOGENOM" id="CLU_767135_0_0_12"/>
<name>G0EQP1_BRAIP</name>
<accession>G0EQP1</accession>
<sequence length="362" mass="40948">MPNIREAFLKSYKERQVLNPFLSKWFKTTPRDIVSAGKVKIDIMRSSSKVAPVVTALSEHSPKLIRTEYTEKEFTPPKVAIGFDITAEDIDTKVFGLDPYASANVPYIADLQSRIMDKMREGELAIARNIEYQASQIFQTGKLTLQDDKGNNVYEIDYKPKASHIVTVSTAWSDYTNSDPDKDISNLYKEILKDGKTRAVNIIFGSNAWENYCNNSKVKDKLNLRNANVGIVDPKYLYDDADYLGELLIGTNRFRCYCYEGYYTNASGKDVNFLDPDKVIMIPDSESINCDFRKIYCTSSTITGVDPRLESIIPSYMNLENRAYTIRAWLNEPADSLSAEISTRPLLIPVSLDSFGCIKTTV</sequence>
<organism evidence="1 2">
    <name type="scientific">Brachyspira intermedia (strain ATCC 51140 / PWS/A)</name>
    <name type="common">Serpulina intermedia</name>
    <dbReference type="NCBI Taxonomy" id="1045858"/>
    <lineage>
        <taxon>Bacteria</taxon>
        <taxon>Pseudomonadati</taxon>
        <taxon>Spirochaetota</taxon>
        <taxon>Spirochaetia</taxon>
        <taxon>Brachyspirales</taxon>
        <taxon>Brachyspiraceae</taxon>
        <taxon>Brachyspira</taxon>
    </lineage>
</organism>
<reference evidence="1 2" key="1">
    <citation type="journal article" date="2011" name="BMC Genomics">
        <title>Complete genome sequence of Brachyspira intermedia reveals unique genomic features in Brachyspira species and phage-mediated horizontal gene transfer.</title>
        <authorList>
            <person name="Hafstrom T."/>
            <person name="Jansson D.S."/>
            <person name="Segerman B."/>
        </authorList>
    </citation>
    <scope>NUCLEOTIDE SEQUENCE [LARGE SCALE GENOMIC DNA]</scope>
    <source>
        <strain evidence="2">ATCC 51140 / PWS/A</strain>
    </source>
</reference>
<proteinExistence type="predicted"/>
<gene>
    <name evidence="1" type="ordered locus">Bint_1523</name>
</gene>